<evidence type="ECO:0000313" key="2">
    <source>
        <dbReference type="EMBL" id="KAF3513821.1"/>
    </source>
</evidence>
<sequence length="220" mass="25416">MDLRHRGFKILLGIRHPNTIELRRSADISWDILDMAQGPLPPPLRGNDFRNFPMKHPKARLTGDLRKRLTAVFWDMDKAPVSYSTTTKELWDKSSAILCKLECCLYPRQIIGYGSEGSLKILDEAPGAQLWEQNTVLRLVRKRELRCSYSYCDDVFQEKDAGPKEDKAELLITSDPDFTFTMASLKKRNFTVILARPKGEEDSSEKLEEHEEYADHVLDW</sequence>
<protein>
    <recommendedName>
        <fullName evidence="4">NYN domain-containing protein</fullName>
    </recommendedName>
</protein>
<name>A0A8S9PI40_BRACR</name>
<dbReference type="Proteomes" id="UP000712600">
    <property type="component" value="Unassembled WGS sequence"/>
</dbReference>
<dbReference type="AlphaFoldDB" id="A0A8S9PI40"/>
<feature type="region of interest" description="Disordered" evidence="1">
    <location>
        <begin position="200"/>
        <end position="220"/>
    </location>
</feature>
<reference evidence="2" key="1">
    <citation type="submission" date="2019-12" db="EMBL/GenBank/DDBJ databases">
        <title>Genome sequencing and annotation of Brassica cretica.</title>
        <authorList>
            <person name="Studholme D.J."/>
            <person name="Sarris P."/>
        </authorList>
    </citation>
    <scope>NUCLEOTIDE SEQUENCE</scope>
    <source>
        <strain evidence="2">PFS-109/04</strain>
        <tissue evidence="2">Leaf</tissue>
    </source>
</reference>
<comment type="caution">
    <text evidence="2">The sequence shown here is derived from an EMBL/GenBank/DDBJ whole genome shotgun (WGS) entry which is preliminary data.</text>
</comment>
<proteinExistence type="predicted"/>
<evidence type="ECO:0008006" key="4">
    <source>
        <dbReference type="Google" id="ProtNLM"/>
    </source>
</evidence>
<evidence type="ECO:0000256" key="1">
    <source>
        <dbReference type="SAM" id="MobiDB-lite"/>
    </source>
</evidence>
<accession>A0A8S9PI40</accession>
<gene>
    <name evidence="2" type="ORF">F2Q69_00000639</name>
</gene>
<organism evidence="2 3">
    <name type="scientific">Brassica cretica</name>
    <name type="common">Mustard</name>
    <dbReference type="NCBI Taxonomy" id="69181"/>
    <lineage>
        <taxon>Eukaryota</taxon>
        <taxon>Viridiplantae</taxon>
        <taxon>Streptophyta</taxon>
        <taxon>Embryophyta</taxon>
        <taxon>Tracheophyta</taxon>
        <taxon>Spermatophyta</taxon>
        <taxon>Magnoliopsida</taxon>
        <taxon>eudicotyledons</taxon>
        <taxon>Gunneridae</taxon>
        <taxon>Pentapetalae</taxon>
        <taxon>rosids</taxon>
        <taxon>malvids</taxon>
        <taxon>Brassicales</taxon>
        <taxon>Brassicaceae</taxon>
        <taxon>Brassiceae</taxon>
        <taxon>Brassica</taxon>
    </lineage>
</organism>
<evidence type="ECO:0000313" key="3">
    <source>
        <dbReference type="Proteomes" id="UP000712600"/>
    </source>
</evidence>
<dbReference type="EMBL" id="QGKX02001521">
    <property type="protein sequence ID" value="KAF3513821.1"/>
    <property type="molecule type" value="Genomic_DNA"/>
</dbReference>